<feature type="compositionally biased region" description="Acidic residues" evidence="1">
    <location>
        <begin position="224"/>
        <end position="233"/>
    </location>
</feature>
<gene>
    <name evidence="2" type="ORF">M747DRAFT_352119</name>
</gene>
<dbReference type="VEuPathDB" id="FungiDB:M747DRAFT_352119"/>
<feature type="compositionally biased region" description="Acidic residues" evidence="1">
    <location>
        <begin position="88"/>
        <end position="110"/>
    </location>
</feature>
<sequence length="290" mass="32567">MSNNLTRKPSISASSLGEVRKIYMSKMTEQGCSRTLKDKCRDIWHEVINDAIDAEAECSMRGIAIVHEKKQEPAYIQSKGNGKKDSSEGDTESETETEESNSETEVEIDPSLDGTLPLTTHHSIHRVHHSPLSISLNNMSSPSRDFSPEDLDDLANDLKDIQEGLAPSIHYFISFQTGALLDHLDEVRDALDLQLINLTEMLDRLKRGLDQVKAIRKAVKAEENETSEEEEVKESEQHPHQHHATKSPVAKSPKHRFSPAAKVKVQESDGDADSEREIEAEKEDFETLFQ</sequence>
<protein>
    <submittedName>
        <fullName evidence="2">Uncharacterized protein</fullName>
    </submittedName>
</protein>
<dbReference type="Proteomes" id="UP000253845">
    <property type="component" value="Unassembled WGS sequence"/>
</dbReference>
<proteinExistence type="predicted"/>
<feature type="region of interest" description="Disordered" evidence="1">
    <location>
        <begin position="220"/>
        <end position="290"/>
    </location>
</feature>
<name>A0A370C0G6_ASPNG</name>
<feature type="compositionally biased region" description="Acidic residues" evidence="1">
    <location>
        <begin position="280"/>
        <end position="290"/>
    </location>
</feature>
<feature type="region of interest" description="Disordered" evidence="1">
    <location>
        <begin position="74"/>
        <end position="118"/>
    </location>
</feature>
<evidence type="ECO:0000313" key="3">
    <source>
        <dbReference type="Proteomes" id="UP000253845"/>
    </source>
</evidence>
<evidence type="ECO:0000256" key="1">
    <source>
        <dbReference type="SAM" id="MobiDB-lite"/>
    </source>
</evidence>
<dbReference type="EMBL" id="KZ851917">
    <property type="protein sequence ID" value="RDH19855.1"/>
    <property type="molecule type" value="Genomic_DNA"/>
</dbReference>
<accession>A0A370C0G6</accession>
<reference evidence="2 3" key="1">
    <citation type="submission" date="2018-07" db="EMBL/GenBank/DDBJ databases">
        <title>Section-level genome sequencing of Aspergillus section Nigri to investigate inter- and intra-species variation.</title>
        <authorList>
            <consortium name="DOE Joint Genome Institute"/>
            <person name="Vesth T.C."/>
            <person name="Nybo J.L."/>
            <person name="Theobald S."/>
            <person name="Frisvad J.C."/>
            <person name="Larsen T.O."/>
            <person name="Nielsen K.F."/>
            <person name="Hoof J.B."/>
            <person name="Brandl J."/>
            <person name="Salamov A."/>
            <person name="Riley R."/>
            <person name="Gladden J.M."/>
            <person name="Phatale P."/>
            <person name="Nielsen M.T."/>
            <person name="Lyhne E.K."/>
            <person name="Kogle M.E."/>
            <person name="Strasser K."/>
            <person name="McDonnell E."/>
            <person name="Barry K."/>
            <person name="Clum A."/>
            <person name="Chen C."/>
            <person name="Nolan M."/>
            <person name="Sandor L."/>
            <person name="Kuo A."/>
            <person name="Lipzen A."/>
            <person name="Hainaut M."/>
            <person name="Drula E."/>
            <person name="Tsang A."/>
            <person name="Magnuson J.K."/>
            <person name="Henrissat B."/>
            <person name="Wiebenga A."/>
            <person name="Simmons B.A."/>
            <person name="Makela M.R."/>
            <person name="De vries R.P."/>
            <person name="Grigoriev I.V."/>
            <person name="Mortensen U.H."/>
            <person name="Baker S.E."/>
            <person name="Andersen M.R."/>
        </authorList>
    </citation>
    <scope>NUCLEOTIDE SEQUENCE [LARGE SCALE GENOMIC DNA]</scope>
    <source>
        <strain evidence="2 3">ATCC 13496</strain>
    </source>
</reference>
<organism evidence="2 3">
    <name type="scientific">Aspergillus niger ATCC 13496</name>
    <dbReference type="NCBI Taxonomy" id="1353008"/>
    <lineage>
        <taxon>Eukaryota</taxon>
        <taxon>Fungi</taxon>
        <taxon>Dikarya</taxon>
        <taxon>Ascomycota</taxon>
        <taxon>Pezizomycotina</taxon>
        <taxon>Eurotiomycetes</taxon>
        <taxon>Eurotiomycetidae</taxon>
        <taxon>Eurotiales</taxon>
        <taxon>Aspergillaceae</taxon>
        <taxon>Aspergillus</taxon>
        <taxon>Aspergillus subgen. Circumdati</taxon>
    </lineage>
</organism>
<evidence type="ECO:0000313" key="2">
    <source>
        <dbReference type="EMBL" id="RDH19855.1"/>
    </source>
</evidence>
<dbReference type="AlphaFoldDB" id="A0A370C0G6"/>